<feature type="signal peptide" evidence="1">
    <location>
        <begin position="1"/>
        <end position="18"/>
    </location>
</feature>
<protein>
    <submittedName>
        <fullName evidence="2">Uncharacterized protein</fullName>
    </submittedName>
</protein>
<sequence>MKFSILLACVPLLSLALALPNAGALAQRDIKSIRKRDMVTEPVEKRDIKSIRRDMESIHKREPEPNAERYIESIRKRDIESICKKRDFERSDESL</sequence>
<proteinExistence type="predicted"/>
<accession>A0A1L7XCX8</accession>
<organism evidence="2 3">
    <name type="scientific">Phialocephala subalpina</name>
    <dbReference type="NCBI Taxonomy" id="576137"/>
    <lineage>
        <taxon>Eukaryota</taxon>
        <taxon>Fungi</taxon>
        <taxon>Dikarya</taxon>
        <taxon>Ascomycota</taxon>
        <taxon>Pezizomycotina</taxon>
        <taxon>Leotiomycetes</taxon>
        <taxon>Helotiales</taxon>
        <taxon>Mollisiaceae</taxon>
        <taxon>Phialocephala</taxon>
        <taxon>Phialocephala fortinii species complex</taxon>
    </lineage>
</organism>
<reference evidence="2 3" key="1">
    <citation type="submission" date="2016-03" db="EMBL/GenBank/DDBJ databases">
        <authorList>
            <person name="Ploux O."/>
        </authorList>
    </citation>
    <scope>NUCLEOTIDE SEQUENCE [LARGE SCALE GENOMIC DNA]</scope>
    <source>
        <strain evidence="2 3">UAMH 11012</strain>
    </source>
</reference>
<name>A0A1L7XCX8_9HELO</name>
<gene>
    <name evidence="2" type="ORF">PAC_12781</name>
</gene>
<evidence type="ECO:0000313" key="3">
    <source>
        <dbReference type="Proteomes" id="UP000184330"/>
    </source>
</evidence>
<dbReference type="AlphaFoldDB" id="A0A1L7XCX8"/>
<keyword evidence="1" id="KW-0732">Signal</keyword>
<evidence type="ECO:0000256" key="1">
    <source>
        <dbReference type="SAM" id="SignalP"/>
    </source>
</evidence>
<dbReference type="Proteomes" id="UP000184330">
    <property type="component" value="Unassembled WGS sequence"/>
</dbReference>
<evidence type="ECO:0000313" key="2">
    <source>
        <dbReference type="EMBL" id="CZR62884.1"/>
    </source>
</evidence>
<dbReference type="EMBL" id="FJOG01000022">
    <property type="protein sequence ID" value="CZR62884.1"/>
    <property type="molecule type" value="Genomic_DNA"/>
</dbReference>
<dbReference type="OrthoDB" id="3563873at2759"/>
<keyword evidence="3" id="KW-1185">Reference proteome</keyword>
<feature type="chain" id="PRO_5012656864" evidence="1">
    <location>
        <begin position="19"/>
        <end position="95"/>
    </location>
</feature>